<accession>A0ABR9KE04</accession>
<name>A0ABR9KE04_9ACTN</name>
<protein>
    <recommendedName>
        <fullName evidence="3">TetR family transcriptional regulator</fullName>
    </recommendedName>
</protein>
<evidence type="ECO:0000313" key="2">
    <source>
        <dbReference type="Proteomes" id="UP000661607"/>
    </source>
</evidence>
<sequence>MEVRSEMGTRQIADAELRDVAQAAVRTFLHAFGAQ</sequence>
<organism evidence="1 2">
    <name type="scientific">Nonomuraea africana</name>
    <dbReference type="NCBI Taxonomy" id="46171"/>
    <lineage>
        <taxon>Bacteria</taxon>
        <taxon>Bacillati</taxon>
        <taxon>Actinomycetota</taxon>
        <taxon>Actinomycetes</taxon>
        <taxon>Streptosporangiales</taxon>
        <taxon>Streptosporangiaceae</taxon>
        <taxon>Nonomuraea</taxon>
    </lineage>
</organism>
<proteinExistence type="predicted"/>
<comment type="caution">
    <text evidence="1">The sequence shown here is derived from an EMBL/GenBank/DDBJ whole genome shotgun (WGS) entry which is preliminary data.</text>
</comment>
<evidence type="ECO:0000313" key="1">
    <source>
        <dbReference type="EMBL" id="MBE1560006.1"/>
    </source>
</evidence>
<dbReference type="Proteomes" id="UP000661607">
    <property type="component" value="Unassembled WGS sequence"/>
</dbReference>
<reference evidence="1 2" key="1">
    <citation type="submission" date="2020-10" db="EMBL/GenBank/DDBJ databases">
        <title>Sequencing the genomes of 1000 actinobacteria strains.</title>
        <authorList>
            <person name="Klenk H.-P."/>
        </authorList>
    </citation>
    <scope>NUCLEOTIDE SEQUENCE [LARGE SCALE GENOMIC DNA]</scope>
    <source>
        <strain evidence="1 2">DSM 43748</strain>
    </source>
</reference>
<evidence type="ECO:0008006" key="3">
    <source>
        <dbReference type="Google" id="ProtNLM"/>
    </source>
</evidence>
<dbReference type="EMBL" id="JADBEF010000001">
    <property type="protein sequence ID" value="MBE1560006.1"/>
    <property type="molecule type" value="Genomic_DNA"/>
</dbReference>
<keyword evidence="2" id="KW-1185">Reference proteome</keyword>
<gene>
    <name evidence="1" type="ORF">H4W81_002785</name>
</gene>